<dbReference type="FunFam" id="2.30.42.10:FF:000063">
    <property type="entry name" value="Peptidase, S41 family"/>
    <property type="match status" value="1"/>
</dbReference>
<comment type="similarity">
    <text evidence="1 5">Belongs to the peptidase S41A family.</text>
</comment>
<feature type="domain" description="PDZ" evidence="6">
    <location>
        <begin position="87"/>
        <end position="153"/>
    </location>
</feature>
<dbReference type="AlphaFoldDB" id="A0A7V3ZWE2"/>
<dbReference type="GO" id="GO:0030288">
    <property type="term" value="C:outer membrane-bounded periplasmic space"/>
    <property type="evidence" value="ECO:0007669"/>
    <property type="project" value="TreeGrafter"/>
</dbReference>
<evidence type="ECO:0000256" key="5">
    <source>
        <dbReference type="RuleBase" id="RU004404"/>
    </source>
</evidence>
<dbReference type="CDD" id="cd07560">
    <property type="entry name" value="Peptidase_S41_CPP"/>
    <property type="match status" value="1"/>
</dbReference>
<dbReference type="InterPro" id="IPR005151">
    <property type="entry name" value="Tail-specific_protease"/>
</dbReference>
<reference evidence="7" key="1">
    <citation type="journal article" date="2020" name="mSystems">
        <title>Genome- and Community-Level Interaction Insights into Carbon Utilization and Element Cycling Functions of Hydrothermarchaeota in Hydrothermal Sediment.</title>
        <authorList>
            <person name="Zhou Z."/>
            <person name="Liu Y."/>
            <person name="Xu W."/>
            <person name="Pan J."/>
            <person name="Luo Z.H."/>
            <person name="Li M."/>
        </authorList>
    </citation>
    <scope>NUCLEOTIDE SEQUENCE [LARGE SCALE GENOMIC DNA]</scope>
    <source>
        <strain evidence="7">SpSt-697</strain>
    </source>
</reference>
<dbReference type="InterPro" id="IPR041489">
    <property type="entry name" value="PDZ_6"/>
</dbReference>
<evidence type="ECO:0000259" key="6">
    <source>
        <dbReference type="PROSITE" id="PS50106"/>
    </source>
</evidence>
<evidence type="ECO:0000256" key="2">
    <source>
        <dbReference type="ARBA" id="ARBA00022670"/>
    </source>
</evidence>
<dbReference type="InterPro" id="IPR001478">
    <property type="entry name" value="PDZ"/>
</dbReference>
<evidence type="ECO:0000313" key="7">
    <source>
        <dbReference type="EMBL" id="HGK64089.1"/>
    </source>
</evidence>
<proteinExistence type="inferred from homology"/>
<dbReference type="GO" id="GO:0007165">
    <property type="term" value="P:signal transduction"/>
    <property type="evidence" value="ECO:0007669"/>
    <property type="project" value="TreeGrafter"/>
</dbReference>
<dbReference type="PANTHER" id="PTHR32060:SF30">
    <property type="entry name" value="CARBOXY-TERMINAL PROCESSING PROTEASE CTPA"/>
    <property type="match status" value="1"/>
</dbReference>
<dbReference type="SUPFAM" id="SSF50156">
    <property type="entry name" value="PDZ domain-like"/>
    <property type="match status" value="1"/>
</dbReference>
<dbReference type="NCBIfam" id="TIGR00225">
    <property type="entry name" value="prc"/>
    <property type="match status" value="1"/>
</dbReference>
<protein>
    <submittedName>
        <fullName evidence="7">S41 family peptidase</fullName>
    </submittedName>
</protein>
<dbReference type="InterPro" id="IPR004447">
    <property type="entry name" value="Peptidase_S41A"/>
</dbReference>
<dbReference type="SMART" id="SM00228">
    <property type="entry name" value="PDZ"/>
    <property type="match status" value="1"/>
</dbReference>
<evidence type="ECO:0000256" key="1">
    <source>
        <dbReference type="ARBA" id="ARBA00009179"/>
    </source>
</evidence>
<dbReference type="PROSITE" id="PS50106">
    <property type="entry name" value="PDZ"/>
    <property type="match status" value="1"/>
</dbReference>
<dbReference type="Pfam" id="PF17820">
    <property type="entry name" value="PDZ_6"/>
    <property type="match status" value="1"/>
</dbReference>
<dbReference type="Gene3D" id="3.90.226.10">
    <property type="entry name" value="2-enoyl-CoA Hydratase, Chain A, domain 1"/>
    <property type="match status" value="1"/>
</dbReference>
<sequence length="511" mass="58197">MKKNKKKIVILMILLLGFLFAYLTTKLWAEKQTIYQSLQTFSKILDIVLREYVEEVNSEDLIKNAIDGMLNSLDPYTQYLTEEEFKDLKIRTEAQFGGIGIQIGIQDGQLTVISPIEGTPAYRAGIIAGDKIVKINDVSTEGISLEEAVKKLRGEPGTKVKVTIKREGIEEELNFTLTREIIKIHAIPFAGKLTEDIGYIRLADFSSLAEEELKNTLDSLFGKEKIKKLILDLRSNSGGLLQEGVEIGSTFLEKGNIVVKVRGRYPENERIFYVEKETKYKNYPLIVLVDRGSASATEIVAGALQDYERALIIGETTFGKGSVQNIRPLDENTALKITTAYWYTPAGRCIHKKVKKDSLKEKEFKKTYKTLGKLGREIYGGGGIAPDIFLPYQTLSKFMTKLRQENIFFKFAVKYYAQHKTLKTPPPITKEFIYNEFVPYLKEKNIKFSEEDISKDEEEIKRELAIEIAEKIGGLKARYETLLRFDPHVKKAIELLKKVNSQEELFKIALR</sequence>
<organism evidence="7">
    <name type="scientific">candidate division WOR-3 bacterium</name>
    <dbReference type="NCBI Taxonomy" id="2052148"/>
    <lineage>
        <taxon>Bacteria</taxon>
        <taxon>Bacteria division WOR-3</taxon>
    </lineage>
</organism>
<dbReference type="Pfam" id="PF22694">
    <property type="entry name" value="CtpB_N-like"/>
    <property type="match status" value="1"/>
</dbReference>
<dbReference type="SUPFAM" id="SSF52096">
    <property type="entry name" value="ClpP/crotonase"/>
    <property type="match status" value="1"/>
</dbReference>
<keyword evidence="2 5" id="KW-0645">Protease</keyword>
<dbReference type="GO" id="GO:0006508">
    <property type="term" value="P:proteolysis"/>
    <property type="evidence" value="ECO:0007669"/>
    <property type="project" value="UniProtKB-KW"/>
</dbReference>
<evidence type="ECO:0000256" key="4">
    <source>
        <dbReference type="ARBA" id="ARBA00022825"/>
    </source>
</evidence>
<dbReference type="Gene3D" id="3.30.750.44">
    <property type="match status" value="1"/>
</dbReference>
<dbReference type="Pfam" id="PF03572">
    <property type="entry name" value="Peptidase_S41"/>
    <property type="match status" value="1"/>
</dbReference>
<dbReference type="GO" id="GO:0008236">
    <property type="term" value="F:serine-type peptidase activity"/>
    <property type="evidence" value="ECO:0007669"/>
    <property type="project" value="UniProtKB-KW"/>
</dbReference>
<name>A0A7V3ZWE2_UNCW3</name>
<dbReference type="InterPro" id="IPR055210">
    <property type="entry name" value="CtpA/B_N"/>
</dbReference>
<dbReference type="CDD" id="cd06782">
    <property type="entry name" value="cpPDZ_CPP-like"/>
    <property type="match status" value="1"/>
</dbReference>
<dbReference type="GO" id="GO:0004175">
    <property type="term" value="F:endopeptidase activity"/>
    <property type="evidence" value="ECO:0007669"/>
    <property type="project" value="TreeGrafter"/>
</dbReference>
<dbReference type="InterPro" id="IPR036034">
    <property type="entry name" value="PDZ_sf"/>
</dbReference>
<dbReference type="PANTHER" id="PTHR32060">
    <property type="entry name" value="TAIL-SPECIFIC PROTEASE"/>
    <property type="match status" value="1"/>
</dbReference>
<dbReference type="Gene3D" id="2.30.42.10">
    <property type="match status" value="1"/>
</dbReference>
<dbReference type="InterPro" id="IPR029045">
    <property type="entry name" value="ClpP/crotonase-like_dom_sf"/>
</dbReference>
<accession>A0A7V3ZWE2</accession>
<keyword evidence="4 5" id="KW-0720">Serine protease</keyword>
<gene>
    <name evidence="7" type="ORF">ENU74_05820</name>
</gene>
<dbReference type="EMBL" id="DTDR01000139">
    <property type="protein sequence ID" value="HGK64089.1"/>
    <property type="molecule type" value="Genomic_DNA"/>
</dbReference>
<comment type="caution">
    <text evidence="7">The sequence shown here is derived from an EMBL/GenBank/DDBJ whole genome shotgun (WGS) entry which is preliminary data.</text>
</comment>
<evidence type="ECO:0000256" key="3">
    <source>
        <dbReference type="ARBA" id="ARBA00022801"/>
    </source>
</evidence>
<dbReference type="SMART" id="SM00245">
    <property type="entry name" value="TSPc"/>
    <property type="match status" value="1"/>
</dbReference>
<keyword evidence="3 5" id="KW-0378">Hydrolase</keyword>